<keyword evidence="3" id="KW-0732">Signal</keyword>
<evidence type="ECO:0000256" key="1">
    <source>
        <dbReference type="ARBA" id="ARBA00022614"/>
    </source>
</evidence>
<evidence type="ECO:0000256" key="2">
    <source>
        <dbReference type="ARBA" id="ARBA00022737"/>
    </source>
</evidence>
<dbReference type="Pfam" id="PF08263">
    <property type="entry name" value="LRRNT_2"/>
    <property type="match status" value="1"/>
</dbReference>
<dbReference type="EMBL" id="CACTIH010007583">
    <property type="protein sequence ID" value="CAA3015967.1"/>
    <property type="molecule type" value="Genomic_DNA"/>
</dbReference>
<keyword evidence="2" id="KW-0677">Repeat</keyword>
<comment type="caution">
    <text evidence="5">The sequence shown here is derived from an EMBL/GenBank/DDBJ whole genome shotgun (WGS) entry which is preliminary data.</text>
</comment>
<proteinExistence type="predicted"/>
<reference evidence="5 6" key="1">
    <citation type="submission" date="2019-12" db="EMBL/GenBank/DDBJ databases">
        <authorList>
            <person name="Alioto T."/>
            <person name="Alioto T."/>
            <person name="Gomez Garrido J."/>
        </authorList>
    </citation>
    <scope>NUCLEOTIDE SEQUENCE [LARGE SCALE GENOMIC DNA]</scope>
</reference>
<gene>
    <name evidence="5" type="ORF">OLEA9_A104962</name>
</gene>
<protein>
    <recommendedName>
        <fullName evidence="4">Leucine-rich repeat-containing N-terminal plant-type domain-containing protein</fullName>
    </recommendedName>
</protein>
<evidence type="ECO:0000313" key="5">
    <source>
        <dbReference type="EMBL" id="CAA3015967.1"/>
    </source>
</evidence>
<dbReference type="InterPro" id="IPR032675">
    <property type="entry name" value="LRR_dom_sf"/>
</dbReference>
<dbReference type="PANTHER" id="PTHR48058:SF28">
    <property type="entry name" value="OS04G0122000 PROTEIN"/>
    <property type="match status" value="1"/>
</dbReference>
<keyword evidence="6" id="KW-1185">Reference proteome</keyword>
<name>A0A8S0UFD0_OLEEU</name>
<feature type="domain" description="Leucine-rich repeat-containing N-terminal plant-type" evidence="4">
    <location>
        <begin position="28"/>
        <end position="69"/>
    </location>
</feature>
<dbReference type="SUPFAM" id="SSF52058">
    <property type="entry name" value="L domain-like"/>
    <property type="match status" value="1"/>
</dbReference>
<dbReference type="Gramene" id="OE9A104962T1">
    <property type="protein sequence ID" value="OE9A104962C1"/>
    <property type="gene ID" value="OE9A104962"/>
</dbReference>
<evidence type="ECO:0000313" key="6">
    <source>
        <dbReference type="Proteomes" id="UP000594638"/>
    </source>
</evidence>
<evidence type="ECO:0000256" key="3">
    <source>
        <dbReference type="SAM" id="SignalP"/>
    </source>
</evidence>
<feature type="signal peptide" evidence="3">
    <location>
        <begin position="1"/>
        <end position="15"/>
    </location>
</feature>
<dbReference type="Gene3D" id="3.80.10.10">
    <property type="entry name" value="Ribonuclease Inhibitor"/>
    <property type="match status" value="1"/>
</dbReference>
<dbReference type="InterPro" id="IPR013210">
    <property type="entry name" value="LRR_N_plant-typ"/>
</dbReference>
<sequence length="190" mass="21729">MGIKLWVTLVMPVLSLLNGWYCLGCWEEERTALLHLKANINFPDGRSLTSWVVNEIGTDCCQWQGVECSNTTKQVIHLNLDFAMDQKLGDWYFNASLFLPFQELRNLSLSGNQLVGWIENEGNGRLFGLTKLEVLHIWGTDWFGDNDILSMLNLKDFTNLKELDLSQNKARSLGTIFGVSSHFVLHHYSF</sequence>
<accession>A0A8S0UFD0</accession>
<dbReference type="AlphaFoldDB" id="A0A8S0UFD0"/>
<evidence type="ECO:0000259" key="4">
    <source>
        <dbReference type="Pfam" id="PF08263"/>
    </source>
</evidence>
<dbReference type="OrthoDB" id="905148at2759"/>
<dbReference type="Proteomes" id="UP000594638">
    <property type="component" value="Unassembled WGS sequence"/>
</dbReference>
<dbReference type="PANTHER" id="PTHR48058">
    <property type="entry name" value="LRR RECEPTOR-LIKE SERINE/THREONINE-PROTEIN KINASE FLS2-RELATED"/>
    <property type="match status" value="1"/>
</dbReference>
<feature type="chain" id="PRO_5035939157" description="Leucine-rich repeat-containing N-terminal plant-type domain-containing protein" evidence="3">
    <location>
        <begin position="16"/>
        <end position="190"/>
    </location>
</feature>
<keyword evidence="1" id="KW-0433">Leucine-rich repeat</keyword>
<organism evidence="5 6">
    <name type="scientific">Olea europaea subsp. europaea</name>
    <dbReference type="NCBI Taxonomy" id="158383"/>
    <lineage>
        <taxon>Eukaryota</taxon>
        <taxon>Viridiplantae</taxon>
        <taxon>Streptophyta</taxon>
        <taxon>Embryophyta</taxon>
        <taxon>Tracheophyta</taxon>
        <taxon>Spermatophyta</taxon>
        <taxon>Magnoliopsida</taxon>
        <taxon>eudicotyledons</taxon>
        <taxon>Gunneridae</taxon>
        <taxon>Pentapetalae</taxon>
        <taxon>asterids</taxon>
        <taxon>lamiids</taxon>
        <taxon>Lamiales</taxon>
        <taxon>Oleaceae</taxon>
        <taxon>Oleeae</taxon>
        <taxon>Olea</taxon>
    </lineage>
</organism>